<dbReference type="Gene3D" id="3.40.630.10">
    <property type="entry name" value="Zn peptidases"/>
    <property type="match status" value="2"/>
</dbReference>
<dbReference type="GO" id="GO:0016805">
    <property type="term" value="F:dipeptidase activity"/>
    <property type="evidence" value="ECO:0007669"/>
    <property type="project" value="UniProtKB-KW"/>
</dbReference>
<keyword evidence="2" id="KW-0224">Dipeptidase</keyword>
<keyword evidence="3" id="KW-1185">Reference proteome</keyword>
<dbReference type="EMBL" id="JAPTGB010000002">
    <property type="protein sequence ID" value="MCZ0859808.1"/>
    <property type="molecule type" value="Genomic_DNA"/>
</dbReference>
<organism evidence="2 3">
    <name type="scientific">Methanocorpusculum petauri</name>
    <dbReference type="NCBI Taxonomy" id="3002863"/>
    <lineage>
        <taxon>Archaea</taxon>
        <taxon>Methanobacteriati</taxon>
        <taxon>Methanobacteriota</taxon>
        <taxon>Stenosarchaea group</taxon>
        <taxon>Methanomicrobia</taxon>
        <taxon>Methanomicrobiales</taxon>
        <taxon>Methanocorpusculaceae</taxon>
        <taxon>Methanocorpusculum</taxon>
    </lineage>
</organism>
<evidence type="ECO:0000313" key="2">
    <source>
        <dbReference type="EMBL" id="MCZ0859808.1"/>
    </source>
</evidence>
<name>A0ABT4IDI7_9EURY</name>
<dbReference type="PANTHER" id="PTHR43501:SF1">
    <property type="entry name" value="CYTOSOL NON-SPECIFIC DIPEPTIDASE"/>
    <property type="match status" value="1"/>
</dbReference>
<dbReference type="PRINTS" id="PR00934">
    <property type="entry name" value="XHISDIPTASE"/>
</dbReference>
<evidence type="ECO:0000313" key="3">
    <source>
        <dbReference type="Proteomes" id="UP001141422"/>
    </source>
</evidence>
<dbReference type="Proteomes" id="UP001141422">
    <property type="component" value="Unassembled WGS sequence"/>
</dbReference>
<dbReference type="PIRSF" id="PIRSF016599">
    <property type="entry name" value="Xaa-His_dipept"/>
    <property type="match status" value="1"/>
</dbReference>
<dbReference type="NCBIfam" id="TIGR01893">
    <property type="entry name" value="aa-his-dipept"/>
    <property type="match status" value="1"/>
</dbReference>
<keyword evidence="2" id="KW-0378">Hydrolase</keyword>
<dbReference type="PANTHER" id="PTHR43501">
    <property type="entry name" value="CYTOSOL NON-SPECIFIC DIPEPTIDASE"/>
    <property type="match status" value="1"/>
</dbReference>
<accession>A0ABT4IDI7</accession>
<reference evidence="2" key="1">
    <citation type="submission" date="2022-12" db="EMBL/GenBank/DDBJ databases">
        <title>Isolation and characterisation of novel Methanocorpusculum spp. from native Australian herbivores indicates the genus is ancestrally host-associated.</title>
        <authorList>
            <person name="Volmer J.G."/>
            <person name="Soo R.M."/>
            <person name="Evans P.N."/>
            <person name="Hoedt E.C."/>
            <person name="Astorga Alsina A.L."/>
            <person name="Woodcroft B.J."/>
            <person name="Tyson G.W."/>
            <person name="Hugenholtz P."/>
            <person name="Morrison M."/>
        </authorList>
    </citation>
    <scope>NUCLEOTIDE SEQUENCE</scope>
    <source>
        <strain evidence="2">MG</strain>
    </source>
</reference>
<dbReference type="SUPFAM" id="SSF53187">
    <property type="entry name" value="Zn-dependent exopeptidases"/>
    <property type="match status" value="1"/>
</dbReference>
<dbReference type="InterPro" id="IPR002933">
    <property type="entry name" value="Peptidase_M20"/>
</dbReference>
<keyword evidence="2" id="KW-0645">Protease</keyword>
<comment type="caution">
    <text evidence="2">The sequence shown here is derived from an EMBL/GenBank/DDBJ whole genome shotgun (WGS) entry which is preliminary data.</text>
</comment>
<proteinExistence type="predicted"/>
<dbReference type="Pfam" id="PF07687">
    <property type="entry name" value="M20_dimer"/>
    <property type="match status" value="1"/>
</dbReference>
<dbReference type="EC" id="3.4.13.20" evidence="2"/>
<dbReference type="Pfam" id="PF01546">
    <property type="entry name" value="Peptidase_M20"/>
    <property type="match status" value="1"/>
</dbReference>
<sequence>MNHGHVLQYFEEITGIPRPSGHEEKIREYLLSFAKSHGLFAKTDTAGNVCIRKPAAKGFENSAAVVLQAHMDMVCEKDPAKAINFQTDPIETVTEGDWMHACGTTLGADNGIGIALALDVLAADIPAGPVECLFTVEEETGLTGAEAVCPDFFTGAMLINLDSEEEGSICTGCAGGVETFAAISWKPLAAPINDVYYRIDIDGLTGGHSGTDIHRGRANAIKILAAFLHRLPDAAVCELSGGNLINAIPRHATAVFGVSPEQTAEVEKMFAQFKEEMICAWSSTDPGISLSLLPESPQEQAIPSAAAIIDALDACPNGVLAMSRTIPGLVQTSTNLSSIRMQDRSLIIATFQRSVIEEEKREAAKMVAAVFQKCGAGITSRNEYPGWTPDPSSPLLQMAAAVYEDLFGTEPEITATHGGLECGLFRRNYPVLDIISIGPNVLDAHSPKERLQISSVENVRRFLAELLKEIGTAA</sequence>
<dbReference type="RefSeq" id="WP_268924028.1">
    <property type="nucleotide sequence ID" value="NZ_JAPTGB010000002.1"/>
</dbReference>
<dbReference type="InterPro" id="IPR036264">
    <property type="entry name" value="Bact_exopeptidase_dim_dom"/>
</dbReference>
<feature type="domain" description="Peptidase M20 dimerisation" evidence="1">
    <location>
        <begin position="203"/>
        <end position="276"/>
    </location>
</feature>
<dbReference type="SUPFAM" id="SSF55031">
    <property type="entry name" value="Bacterial exopeptidase dimerisation domain"/>
    <property type="match status" value="1"/>
</dbReference>
<dbReference type="InterPro" id="IPR011650">
    <property type="entry name" value="Peptidase_M20_dimer"/>
</dbReference>
<protein>
    <submittedName>
        <fullName evidence="2">Beta-Ala-His dipeptidase</fullName>
        <ecNumber evidence="2">3.4.13.20</ecNumber>
    </submittedName>
</protein>
<dbReference type="InterPro" id="IPR001160">
    <property type="entry name" value="Peptidase_M20C"/>
</dbReference>
<gene>
    <name evidence="2" type="primary">pepD</name>
    <name evidence="2" type="ORF">O0S10_01035</name>
</gene>
<evidence type="ECO:0000259" key="1">
    <source>
        <dbReference type="Pfam" id="PF07687"/>
    </source>
</evidence>